<keyword evidence="26" id="KW-1015">Disulfide bond</keyword>
<dbReference type="InterPro" id="IPR027417">
    <property type="entry name" value="P-loop_NTPase"/>
</dbReference>
<evidence type="ECO:0000256" key="29">
    <source>
        <dbReference type="ARBA" id="ARBA00024363"/>
    </source>
</evidence>
<dbReference type="GO" id="GO:0005789">
    <property type="term" value="C:endoplasmic reticulum membrane"/>
    <property type="evidence" value="ECO:0007669"/>
    <property type="project" value="UniProtKB-SubCell"/>
</dbReference>
<feature type="domain" description="ABC transporter" evidence="43">
    <location>
        <begin position="646"/>
        <end position="880"/>
    </location>
</feature>
<dbReference type="GO" id="GO:0015439">
    <property type="term" value="F:ABC-type heme transporter activity"/>
    <property type="evidence" value="ECO:0007669"/>
    <property type="project" value="UniProtKB-EC"/>
</dbReference>
<evidence type="ECO:0000256" key="27">
    <source>
        <dbReference type="ARBA" id="ARBA00023228"/>
    </source>
</evidence>
<dbReference type="GO" id="GO:0005765">
    <property type="term" value="C:lysosomal membrane"/>
    <property type="evidence" value="ECO:0007669"/>
    <property type="project" value="UniProtKB-SubCell"/>
</dbReference>
<dbReference type="GO" id="GO:0005524">
    <property type="term" value="F:ATP binding"/>
    <property type="evidence" value="ECO:0007669"/>
    <property type="project" value="UniProtKB-KW"/>
</dbReference>
<dbReference type="EC" id="7.6.2.5" evidence="30"/>
<evidence type="ECO:0000256" key="25">
    <source>
        <dbReference type="ARBA" id="ARBA00023136"/>
    </source>
</evidence>
<dbReference type="PANTHER" id="PTHR24221">
    <property type="entry name" value="ATP-BINDING CASSETTE SUB-FAMILY B"/>
    <property type="match status" value="1"/>
</dbReference>
<feature type="transmembrane region" description="Helical" evidence="42">
    <location>
        <begin position="146"/>
        <end position="163"/>
    </location>
</feature>
<evidence type="ECO:0000256" key="31">
    <source>
        <dbReference type="ARBA" id="ARBA00024439"/>
    </source>
</evidence>
<name>A0A4E0RZ21_FASHE</name>
<feature type="transmembrane region" description="Helical" evidence="42">
    <location>
        <begin position="105"/>
        <end position="126"/>
    </location>
</feature>
<evidence type="ECO:0000256" key="22">
    <source>
        <dbReference type="ARBA" id="ARBA00022989"/>
    </source>
</evidence>
<reference evidence="45" key="1">
    <citation type="submission" date="2019-03" db="EMBL/GenBank/DDBJ databases">
        <title>Improved annotation for the trematode Fasciola hepatica.</title>
        <authorList>
            <person name="Choi Y.-J."/>
            <person name="Martin J."/>
            <person name="Mitreva M."/>
        </authorList>
    </citation>
    <scope>NUCLEOTIDE SEQUENCE [LARGE SCALE GENOMIC DNA]</scope>
</reference>
<evidence type="ECO:0000256" key="26">
    <source>
        <dbReference type="ARBA" id="ARBA00023157"/>
    </source>
</evidence>
<evidence type="ECO:0000256" key="20">
    <source>
        <dbReference type="ARBA" id="ARBA00022840"/>
    </source>
</evidence>
<comment type="subcellular location">
    <subcellularLocation>
        <location evidence="8">Cell membrane</location>
        <topology evidence="8">Multi-pass membrane protein</topology>
    </subcellularLocation>
    <subcellularLocation>
        <location evidence="1">Early endosome membrane</location>
    </subcellularLocation>
    <subcellularLocation>
        <location evidence="6">Endoplasmic reticulum membrane</location>
        <topology evidence="6">Multi-pass membrane protein</topology>
    </subcellularLocation>
    <subcellularLocation>
        <location evidence="3">Endosome membrane</location>
        <topology evidence="3">Multi-pass membrane protein</topology>
    </subcellularLocation>
    <subcellularLocation>
        <location evidence="2">Endosome</location>
        <location evidence="2">Multivesicular body membrane</location>
    </subcellularLocation>
    <subcellularLocation>
        <location evidence="9">Golgi apparatus membrane</location>
        <topology evidence="9">Multi-pass membrane protein</topology>
    </subcellularLocation>
    <subcellularLocation>
        <location evidence="5">Late endosome membrane</location>
    </subcellularLocation>
    <subcellularLocation>
        <location evidence="10">Lysosome membrane</location>
    </subcellularLocation>
    <subcellularLocation>
        <location evidence="28">Melanosome membrane</location>
    </subcellularLocation>
    <subcellularLocation>
        <location evidence="4">Mitochondrion outer membrane</location>
        <topology evidence="4">Multi-pass membrane protein</topology>
    </subcellularLocation>
    <subcellularLocation>
        <location evidence="7">Secreted</location>
        <location evidence="7">Extracellular exosome</location>
    </subcellularLocation>
</comment>
<feature type="domain" description="ABC transmembrane type-1" evidence="44">
    <location>
        <begin position="265"/>
        <end position="612"/>
    </location>
</feature>
<dbReference type="EMBL" id="JXXN02000329">
    <property type="protein sequence ID" value="THD27767.1"/>
    <property type="molecule type" value="Genomic_DNA"/>
</dbReference>
<evidence type="ECO:0000256" key="3">
    <source>
        <dbReference type="ARBA" id="ARBA00004337"/>
    </source>
</evidence>
<keyword evidence="24" id="KW-0496">Mitochondrion</keyword>
<protein>
    <recommendedName>
        <fullName evidence="31">ATP-binding cassette sub-family B member 6</fullName>
        <ecNumber evidence="30">7.6.2.5</ecNumber>
    </recommendedName>
    <alternativeName>
        <fullName evidence="32">ABC-type heme transporter ABCB6</fullName>
    </alternativeName>
</protein>
<dbReference type="SMART" id="SM00382">
    <property type="entry name" value="AAA"/>
    <property type="match status" value="1"/>
</dbReference>
<organism evidence="45 46">
    <name type="scientific">Fasciola hepatica</name>
    <name type="common">Liver fluke</name>
    <dbReference type="NCBI Taxonomy" id="6192"/>
    <lineage>
        <taxon>Eukaryota</taxon>
        <taxon>Metazoa</taxon>
        <taxon>Spiralia</taxon>
        <taxon>Lophotrochozoa</taxon>
        <taxon>Platyhelminthes</taxon>
        <taxon>Trematoda</taxon>
        <taxon>Digenea</taxon>
        <taxon>Plagiorchiida</taxon>
        <taxon>Echinostomata</taxon>
        <taxon>Echinostomatoidea</taxon>
        <taxon>Fasciolidae</taxon>
        <taxon>Fasciola</taxon>
    </lineage>
</organism>
<keyword evidence="16" id="KW-0547">Nucleotide-binding</keyword>
<evidence type="ECO:0000256" key="4">
    <source>
        <dbReference type="ARBA" id="ARBA00004374"/>
    </source>
</evidence>
<evidence type="ECO:0000256" key="23">
    <source>
        <dbReference type="ARBA" id="ARBA00023034"/>
    </source>
</evidence>
<dbReference type="GO" id="GO:0000139">
    <property type="term" value="C:Golgi membrane"/>
    <property type="evidence" value="ECO:0007669"/>
    <property type="project" value="UniProtKB-SubCell"/>
</dbReference>
<evidence type="ECO:0000313" key="46">
    <source>
        <dbReference type="Proteomes" id="UP000230066"/>
    </source>
</evidence>
<feature type="region of interest" description="Disordered" evidence="41">
    <location>
        <begin position="886"/>
        <end position="909"/>
    </location>
</feature>
<feature type="transmembrane region" description="Helical" evidence="42">
    <location>
        <begin position="411"/>
        <end position="434"/>
    </location>
</feature>
<feature type="transmembrane region" description="Helical" evidence="42">
    <location>
        <begin position="76"/>
        <end position="99"/>
    </location>
</feature>
<evidence type="ECO:0000256" key="30">
    <source>
        <dbReference type="ARBA" id="ARBA00024385"/>
    </source>
</evidence>
<comment type="similarity">
    <text evidence="29">Belongs to the ABC transporter superfamily. ABCB family. Heavy Metal importer (TC 3.A.1.210) subfamily.</text>
</comment>
<dbReference type="GO" id="GO:0032585">
    <property type="term" value="C:multivesicular body membrane"/>
    <property type="evidence" value="ECO:0007669"/>
    <property type="project" value="UniProtKB-SubCell"/>
</dbReference>
<dbReference type="InterPro" id="IPR003439">
    <property type="entry name" value="ABC_transporter-like_ATP-bd"/>
</dbReference>
<evidence type="ECO:0000256" key="38">
    <source>
        <dbReference type="ARBA" id="ARBA00048510"/>
    </source>
</evidence>
<dbReference type="InterPro" id="IPR003593">
    <property type="entry name" value="AAA+_ATPase"/>
</dbReference>
<proteinExistence type="inferred from homology"/>
<evidence type="ECO:0000259" key="44">
    <source>
        <dbReference type="PROSITE" id="PS50929"/>
    </source>
</evidence>
<comment type="catalytic activity">
    <reaction evidence="35">
        <text>uroporphyrin I(in) + ATP + H2O = uroporphyrin I(out) + ADP + phosphate + H(+)</text>
        <dbReference type="Rhea" id="RHEA:66772"/>
        <dbReference type="ChEBI" id="CHEBI:15377"/>
        <dbReference type="ChEBI" id="CHEBI:15378"/>
        <dbReference type="ChEBI" id="CHEBI:30616"/>
        <dbReference type="ChEBI" id="CHEBI:43474"/>
        <dbReference type="ChEBI" id="CHEBI:167480"/>
        <dbReference type="ChEBI" id="CHEBI:456216"/>
    </reaction>
    <physiologicalReaction direction="left-to-right" evidence="35">
        <dbReference type="Rhea" id="RHEA:66773"/>
    </physiologicalReaction>
</comment>
<keyword evidence="25 42" id="KW-0472">Membrane</keyword>
<evidence type="ECO:0000256" key="1">
    <source>
        <dbReference type="ARBA" id="ARBA00004146"/>
    </source>
</evidence>
<evidence type="ECO:0000256" key="19">
    <source>
        <dbReference type="ARBA" id="ARBA00022824"/>
    </source>
</evidence>
<dbReference type="GO" id="GO:0005886">
    <property type="term" value="C:plasma membrane"/>
    <property type="evidence" value="ECO:0007669"/>
    <property type="project" value="UniProtKB-SubCell"/>
</dbReference>
<keyword evidence="12" id="KW-0813">Transport</keyword>
<dbReference type="Gene3D" id="1.20.1560.10">
    <property type="entry name" value="ABC transporter type 1, transmembrane domain"/>
    <property type="match status" value="1"/>
</dbReference>
<evidence type="ECO:0000256" key="6">
    <source>
        <dbReference type="ARBA" id="ARBA00004477"/>
    </source>
</evidence>
<dbReference type="Proteomes" id="UP000230066">
    <property type="component" value="Unassembled WGS sequence"/>
</dbReference>
<dbReference type="InterPro" id="IPR017871">
    <property type="entry name" value="ABC_transporter-like_CS"/>
</dbReference>
<evidence type="ECO:0000256" key="28">
    <source>
        <dbReference type="ARBA" id="ARBA00024320"/>
    </source>
</evidence>
<evidence type="ECO:0000256" key="41">
    <source>
        <dbReference type="SAM" id="MobiDB-lite"/>
    </source>
</evidence>
<comment type="catalytic activity">
    <reaction evidence="37">
        <text>pheophorbide a(in) + ATP + H2O = pheophorbide a(out) + ADP + phosphate + H(+)</text>
        <dbReference type="Rhea" id="RHEA:61360"/>
        <dbReference type="ChEBI" id="CHEBI:15377"/>
        <dbReference type="ChEBI" id="CHEBI:15378"/>
        <dbReference type="ChEBI" id="CHEBI:30616"/>
        <dbReference type="ChEBI" id="CHEBI:43474"/>
        <dbReference type="ChEBI" id="CHEBI:58687"/>
        <dbReference type="ChEBI" id="CHEBI:456216"/>
    </reaction>
    <physiologicalReaction direction="left-to-right" evidence="37">
        <dbReference type="Rhea" id="RHEA:61361"/>
    </physiologicalReaction>
</comment>
<evidence type="ECO:0000256" key="42">
    <source>
        <dbReference type="SAM" id="Phobius"/>
    </source>
</evidence>
<dbReference type="GO" id="GO:0020037">
    <property type="term" value="F:heme binding"/>
    <property type="evidence" value="ECO:0007669"/>
    <property type="project" value="TreeGrafter"/>
</dbReference>
<evidence type="ECO:0000256" key="40">
    <source>
        <dbReference type="ARBA" id="ARBA00049398"/>
    </source>
</evidence>
<evidence type="ECO:0000256" key="21">
    <source>
        <dbReference type="ARBA" id="ARBA00022967"/>
    </source>
</evidence>
<dbReference type="Pfam" id="PF16185">
    <property type="entry name" value="MTABC_N"/>
    <property type="match status" value="1"/>
</dbReference>
<keyword evidence="20 45" id="KW-0067">ATP-binding</keyword>
<gene>
    <name evidence="45" type="ORF">D915_001430</name>
</gene>
<evidence type="ECO:0000256" key="2">
    <source>
        <dbReference type="ARBA" id="ARBA00004333"/>
    </source>
</evidence>
<keyword evidence="46" id="KW-1185">Reference proteome</keyword>
<evidence type="ECO:0000256" key="33">
    <source>
        <dbReference type="ARBA" id="ARBA00047649"/>
    </source>
</evidence>
<dbReference type="GO" id="GO:0005741">
    <property type="term" value="C:mitochondrial outer membrane"/>
    <property type="evidence" value="ECO:0007669"/>
    <property type="project" value="UniProtKB-SubCell"/>
</dbReference>
<comment type="subunit">
    <text evidence="11">Homodimer.</text>
</comment>
<feature type="transmembrane region" description="Helical" evidence="42">
    <location>
        <begin position="586"/>
        <end position="607"/>
    </location>
</feature>
<feature type="transmembrane region" description="Helical" evidence="42">
    <location>
        <begin position="440"/>
        <end position="469"/>
    </location>
</feature>
<dbReference type="CDD" id="cd03253">
    <property type="entry name" value="ABCC_ATM1_transporter"/>
    <property type="match status" value="1"/>
</dbReference>
<evidence type="ECO:0000256" key="15">
    <source>
        <dbReference type="ARBA" id="ARBA00022692"/>
    </source>
</evidence>
<feature type="transmembrane region" description="Helical" evidence="42">
    <location>
        <begin position="476"/>
        <end position="492"/>
    </location>
</feature>
<dbReference type="PROSITE" id="PS00211">
    <property type="entry name" value="ABC_TRANSPORTER_1"/>
    <property type="match status" value="1"/>
</dbReference>
<evidence type="ECO:0000259" key="43">
    <source>
        <dbReference type="PROSITE" id="PS50893"/>
    </source>
</evidence>
<evidence type="ECO:0000256" key="7">
    <source>
        <dbReference type="ARBA" id="ARBA00004550"/>
    </source>
</evidence>
<dbReference type="Gene3D" id="3.40.50.300">
    <property type="entry name" value="P-loop containing nucleotide triphosphate hydrolases"/>
    <property type="match status" value="1"/>
</dbReference>
<sequence>MYRFAGGVLMLQFCPDNQSLVHPWVNNGLNRCFADTLSTTILSILIVLPGCWVNYSLKKHGRLLTDSLRQNSKLWAAHQAICWLIATLLFVQSIVFAFARAAEHVYGFLIYAVMVNPLLWVFSIILLRMDCKRQILQSQYRHHNPVLLCFWSGSLVCSFIPLVSIRSSDWWWSMSSSLDISEFIIWLLLTISVILVFVLGWIAPGLARSPDAYSFLQSEQLSDDQSPADSSQPKARGWSQAFRRAKLVAAFIWPRDDRFVQLRVLICVVLLVVGRLVNVYTPIFYKQVVDSLTFSVNGTHVNHTGILETTNDFTQRIVRGLFGANGLVFRWDYVLEFMGLRFLQGMGGVGGGLISALRMQLWVAVDQYSSRELSVVLFAHLQNLSLQWHLSRKTGEMLRIMDRGTASISNVLSYLVFNIIPTVLDIIIGVIYFVMVFNFWYGLLVFVTMAVYMAIPTHSLVFPLIIIVLQHFWSTLLSRFSGLTIVITQWRVKYRRAMNRADNQKSTKAVDALLNFETVKYFNAEQFEVERFRQAFVDFQQCEWLSQTTLNTLNLAQTFIITLGLLIGTMICARDVVLDRLTVGDFVLFNTYILQLYSPLSLFGTYYRLLQTSVVDMENMFELLDIRSDLTDDPDAPNLVINGGSIEFKNVCFHYTAERPILKNISFKVPGGRTVALVGQSGAGKSTIVRILFRFYDVTAGEILIDGQNIAHVTQNSLRRAIGVVPQDTVLFNDTIRYNIHYGRLDATEDEVRRAAVKADIHDRISEFPQAYDTIVGERGLKLSGGEKQRVAIARNFLKDPRILMLDEATSALDTATERNIQASLNDIACNRSTLVVAHRLSTIIHADEILMMHQGEIIERGTHAELLTIPNGCYAALWRAQSEAQSTEIDSPSELPNFDAATDEPMRV</sequence>
<comment type="catalytic activity">
    <reaction evidence="33">
        <text>heme b(in) + ATP + H2O = heme b(out) + ADP + phosphate + H(+)</text>
        <dbReference type="Rhea" id="RHEA:19261"/>
        <dbReference type="ChEBI" id="CHEBI:15377"/>
        <dbReference type="ChEBI" id="CHEBI:15378"/>
        <dbReference type="ChEBI" id="CHEBI:30616"/>
        <dbReference type="ChEBI" id="CHEBI:43474"/>
        <dbReference type="ChEBI" id="CHEBI:60344"/>
        <dbReference type="ChEBI" id="CHEBI:456216"/>
        <dbReference type="EC" id="7.6.2.5"/>
    </reaction>
    <physiologicalReaction direction="left-to-right" evidence="33">
        <dbReference type="Rhea" id="RHEA:19262"/>
    </physiologicalReaction>
</comment>
<dbReference type="PROSITE" id="PS50929">
    <property type="entry name" value="ABC_TM1F"/>
    <property type="match status" value="1"/>
</dbReference>
<comment type="catalytic activity">
    <reaction evidence="40">
        <text>coproporphyrin I(in) + ATP + H2O = coproporphyrin I(out) + ADP + phosphate + H(+)</text>
        <dbReference type="Rhea" id="RHEA:66768"/>
        <dbReference type="ChEBI" id="CHEBI:15377"/>
        <dbReference type="ChEBI" id="CHEBI:15378"/>
        <dbReference type="ChEBI" id="CHEBI:30616"/>
        <dbReference type="ChEBI" id="CHEBI:43474"/>
        <dbReference type="ChEBI" id="CHEBI:167478"/>
        <dbReference type="ChEBI" id="CHEBI:456216"/>
    </reaction>
    <physiologicalReaction direction="left-to-right" evidence="40">
        <dbReference type="Rhea" id="RHEA:66769"/>
    </physiologicalReaction>
</comment>
<evidence type="ECO:0000256" key="36">
    <source>
        <dbReference type="ARBA" id="ARBA00048309"/>
    </source>
</evidence>
<comment type="catalytic activity">
    <reaction evidence="36">
        <text>protoporphyrin IX(in) + ATP + H2O = protoporphyrin IX(out) + ADP + phosphate + H(+)</text>
        <dbReference type="Rhea" id="RHEA:61336"/>
        <dbReference type="ChEBI" id="CHEBI:15377"/>
        <dbReference type="ChEBI" id="CHEBI:15378"/>
        <dbReference type="ChEBI" id="CHEBI:30616"/>
        <dbReference type="ChEBI" id="CHEBI:43474"/>
        <dbReference type="ChEBI" id="CHEBI:57306"/>
        <dbReference type="ChEBI" id="CHEBI:456216"/>
    </reaction>
    <physiologicalReaction direction="left-to-right" evidence="36">
        <dbReference type="Rhea" id="RHEA:61337"/>
    </physiologicalReaction>
</comment>
<feature type="transmembrane region" description="Helical" evidence="42">
    <location>
        <begin position="183"/>
        <end position="203"/>
    </location>
</feature>
<evidence type="ECO:0000256" key="9">
    <source>
        <dbReference type="ARBA" id="ARBA00004653"/>
    </source>
</evidence>
<evidence type="ECO:0000313" key="45">
    <source>
        <dbReference type="EMBL" id="THD27767.1"/>
    </source>
</evidence>
<evidence type="ECO:0000256" key="8">
    <source>
        <dbReference type="ARBA" id="ARBA00004651"/>
    </source>
</evidence>
<dbReference type="SUPFAM" id="SSF90123">
    <property type="entry name" value="ABC transporter transmembrane region"/>
    <property type="match status" value="1"/>
</dbReference>
<feature type="transmembrane region" description="Helical" evidence="42">
    <location>
        <begin position="555"/>
        <end position="574"/>
    </location>
</feature>
<evidence type="ECO:0000256" key="12">
    <source>
        <dbReference type="ARBA" id="ARBA00022448"/>
    </source>
</evidence>
<dbReference type="GO" id="GO:0016887">
    <property type="term" value="F:ATP hydrolysis activity"/>
    <property type="evidence" value="ECO:0007669"/>
    <property type="project" value="InterPro"/>
</dbReference>
<dbReference type="GO" id="GO:0005576">
    <property type="term" value="C:extracellular region"/>
    <property type="evidence" value="ECO:0007669"/>
    <property type="project" value="UniProtKB-SubCell"/>
</dbReference>
<evidence type="ECO:0000256" key="17">
    <source>
        <dbReference type="ARBA" id="ARBA00022753"/>
    </source>
</evidence>
<evidence type="ECO:0000256" key="39">
    <source>
        <dbReference type="ARBA" id="ARBA00048636"/>
    </source>
</evidence>
<evidence type="ECO:0000256" key="13">
    <source>
        <dbReference type="ARBA" id="ARBA00022475"/>
    </source>
</evidence>
<keyword evidence="21" id="KW-1278">Translocase</keyword>
<evidence type="ECO:0000256" key="37">
    <source>
        <dbReference type="ARBA" id="ARBA00048455"/>
    </source>
</evidence>
<dbReference type="InterPro" id="IPR036640">
    <property type="entry name" value="ABC1_TM_sf"/>
</dbReference>
<evidence type="ECO:0000256" key="16">
    <source>
        <dbReference type="ARBA" id="ARBA00022741"/>
    </source>
</evidence>
<dbReference type="FunFam" id="3.40.50.300:FF:000186">
    <property type="entry name" value="ATP-binding cassette sub-family B member 7, mitochondrial"/>
    <property type="match status" value="1"/>
</dbReference>
<evidence type="ECO:0000256" key="35">
    <source>
        <dbReference type="ARBA" id="ARBA00047789"/>
    </source>
</evidence>
<comment type="catalytic activity">
    <reaction evidence="34">
        <text>coproporphyrinogen III(in) + ATP + H2O = coproporphyrinogen III(out) + ADP + phosphate + H(+)</text>
        <dbReference type="Rhea" id="RHEA:66680"/>
        <dbReference type="ChEBI" id="CHEBI:15377"/>
        <dbReference type="ChEBI" id="CHEBI:15378"/>
        <dbReference type="ChEBI" id="CHEBI:30616"/>
        <dbReference type="ChEBI" id="CHEBI:43474"/>
        <dbReference type="ChEBI" id="CHEBI:57309"/>
        <dbReference type="ChEBI" id="CHEBI:456216"/>
    </reaction>
    <physiologicalReaction direction="left-to-right" evidence="34">
        <dbReference type="Rhea" id="RHEA:66681"/>
    </physiologicalReaction>
</comment>
<accession>A0A4E0RZ21</accession>
<dbReference type="PROSITE" id="PS50893">
    <property type="entry name" value="ABC_TRANSPORTER_2"/>
    <property type="match status" value="1"/>
</dbReference>
<keyword evidence="17" id="KW-0967">Endosome</keyword>
<evidence type="ECO:0000256" key="10">
    <source>
        <dbReference type="ARBA" id="ARBA00004656"/>
    </source>
</evidence>
<evidence type="ECO:0000256" key="32">
    <source>
        <dbReference type="ARBA" id="ARBA00031413"/>
    </source>
</evidence>
<evidence type="ECO:0000256" key="14">
    <source>
        <dbReference type="ARBA" id="ARBA00022525"/>
    </source>
</evidence>
<feature type="transmembrane region" description="Helical" evidence="42">
    <location>
        <begin position="264"/>
        <end position="285"/>
    </location>
</feature>
<evidence type="ECO:0000256" key="34">
    <source>
        <dbReference type="ARBA" id="ARBA00047753"/>
    </source>
</evidence>
<comment type="catalytic activity">
    <reaction evidence="39">
        <text>coproporphyrin III(in) + ATP + H2O = coproporphyrin III(out) + ADP + phosphate + H(+)</text>
        <dbReference type="Rhea" id="RHEA:66664"/>
        <dbReference type="ChEBI" id="CHEBI:15377"/>
        <dbReference type="ChEBI" id="CHEBI:15378"/>
        <dbReference type="ChEBI" id="CHEBI:30616"/>
        <dbReference type="ChEBI" id="CHEBI:43474"/>
        <dbReference type="ChEBI" id="CHEBI:131725"/>
        <dbReference type="ChEBI" id="CHEBI:456216"/>
    </reaction>
    <physiologicalReaction direction="left-to-right" evidence="39">
        <dbReference type="Rhea" id="RHEA:66665"/>
    </physiologicalReaction>
</comment>
<dbReference type="Pfam" id="PF00005">
    <property type="entry name" value="ABC_tran"/>
    <property type="match status" value="1"/>
</dbReference>
<dbReference type="Pfam" id="PF00664">
    <property type="entry name" value="ABC_membrane"/>
    <property type="match status" value="2"/>
</dbReference>
<keyword evidence="15 42" id="KW-0812">Transmembrane</keyword>
<evidence type="ECO:0000256" key="11">
    <source>
        <dbReference type="ARBA" id="ARBA00011738"/>
    </source>
</evidence>
<comment type="catalytic activity">
    <reaction evidence="38">
        <text>uroporphyrin III(in) + ATP + H2O = uroporphyrin III(out) + ADP + phosphate + H(+)</text>
        <dbReference type="Rhea" id="RHEA:66776"/>
        <dbReference type="ChEBI" id="CHEBI:15377"/>
        <dbReference type="ChEBI" id="CHEBI:15378"/>
        <dbReference type="ChEBI" id="CHEBI:30616"/>
        <dbReference type="ChEBI" id="CHEBI:43474"/>
        <dbReference type="ChEBI" id="CHEBI:167479"/>
        <dbReference type="ChEBI" id="CHEBI:456216"/>
    </reaction>
    <physiologicalReaction direction="left-to-right" evidence="38">
        <dbReference type="Rhea" id="RHEA:66777"/>
    </physiologicalReaction>
</comment>
<dbReference type="CDD" id="cd18581">
    <property type="entry name" value="ABC_6TM_ABCB6"/>
    <property type="match status" value="1"/>
</dbReference>
<keyword evidence="13" id="KW-1003">Cell membrane</keyword>
<keyword evidence="23" id="KW-0333">Golgi apparatus</keyword>
<keyword evidence="19" id="KW-0256">Endoplasmic reticulum</keyword>
<keyword evidence="27" id="KW-0458">Lysosome</keyword>
<keyword evidence="14" id="KW-0964">Secreted</keyword>
<evidence type="ECO:0000256" key="5">
    <source>
        <dbReference type="ARBA" id="ARBA00004414"/>
    </source>
</evidence>
<dbReference type="GO" id="GO:0031901">
    <property type="term" value="C:early endosome membrane"/>
    <property type="evidence" value="ECO:0007669"/>
    <property type="project" value="UniProtKB-SubCell"/>
</dbReference>
<dbReference type="InterPro" id="IPR011527">
    <property type="entry name" value="ABC1_TM_dom"/>
</dbReference>
<dbReference type="InterPro" id="IPR039421">
    <property type="entry name" value="Type_1_exporter"/>
</dbReference>
<keyword evidence="18" id="KW-1000">Mitochondrion outer membrane</keyword>
<dbReference type="PANTHER" id="PTHR24221:SF654">
    <property type="entry name" value="ATP-BINDING CASSETTE SUB-FAMILY B MEMBER 6"/>
    <property type="match status" value="1"/>
</dbReference>
<feature type="transmembrane region" description="Helical" evidence="42">
    <location>
        <begin position="33"/>
        <end position="55"/>
    </location>
</feature>
<dbReference type="AlphaFoldDB" id="A0A4E0RZ21"/>
<evidence type="ECO:0000256" key="18">
    <source>
        <dbReference type="ARBA" id="ARBA00022787"/>
    </source>
</evidence>
<comment type="caution">
    <text evidence="45">The sequence shown here is derived from an EMBL/GenBank/DDBJ whole genome shotgun (WGS) entry which is preliminary data.</text>
</comment>
<evidence type="ECO:0000256" key="24">
    <source>
        <dbReference type="ARBA" id="ARBA00023128"/>
    </source>
</evidence>
<dbReference type="SUPFAM" id="SSF52540">
    <property type="entry name" value="P-loop containing nucleoside triphosphate hydrolases"/>
    <property type="match status" value="1"/>
</dbReference>
<keyword evidence="22 42" id="KW-1133">Transmembrane helix</keyword>
<dbReference type="InterPro" id="IPR032410">
    <property type="entry name" value="ABCB6_N"/>
</dbReference>